<protein>
    <submittedName>
        <fullName evidence="6">Flavodoxin</fullName>
    </submittedName>
</protein>
<reference evidence="6 7" key="1">
    <citation type="submission" date="2018-05" db="EMBL/GenBank/DDBJ databases">
        <title>Abyssibacter profundi OUC007T gen. nov., sp. nov, a marine bacterium isolated from seawater of the Mariana Trench.</title>
        <authorList>
            <person name="Zhou S."/>
        </authorList>
    </citation>
    <scope>NUCLEOTIDE SEQUENCE [LARGE SCALE GENOMIC DNA]</scope>
    <source>
        <strain evidence="6 7">OUC007</strain>
    </source>
</reference>
<keyword evidence="7" id="KW-1185">Reference proteome</keyword>
<comment type="caution">
    <text evidence="6">The sequence shown here is derived from an EMBL/GenBank/DDBJ whole genome shotgun (WGS) entry which is preliminary data.</text>
</comment>
<proteinExistence type="inferred from homology"/>
<evidence type="ECO:0000313" key="6">
    <source>
        <dbReference type="EMBL" id="PWN57282.1"/>
    </source>
</evidence>
<dbReference type="AlphaFoldDB" id="A0A363UP99"/>
<accession>A0A363UP99</accession>
<keyword evidence="2" id="KW-0285">Flavoprotein</keyword>
<sequence>MKNVLIIDGHQPYPFAPGRLNQTLAETAATMLTDAGKSVRLTQVNAGYDVEAEVDHHVWADTVIMQFPINWMGAPWSFKKYMDEVYTAGMDGRLCQGDGRSAEAPTRNYGMGGTLGGTRYLLSVTLNAPRQAFDDPAEPFFAGGSVDDLLRPQHLNMAFFGAQPLPSFAAYDVMKNPQIEQDLQRFRAHIRRHLLGDDNTRVAA</sequence>
<organism evidence="6 7">
    <name type="scientific">Abyssibacter profundi</name>
    <dbReference type="NCBI Taxonomy" id="2182787"/>
    <lineage>
        <taxon>Bacteria</taxon>
        <taxon>Pseudomonadati</taxon>
        <taxon>Pseudomonadota</taxon>
        <taxon>Gammaproteobacteria</taxon>
        <taxon>Chromatiales</taxon>
        <taxon>Oceanococcaceae</taxon>
        <taxon>Abyssibacter</taxon>
    </lineage>
</organism>
<dbReference type="EMBL" id="QEQK01000002">
    <property type="protein sequence ID" value="PWN57282.1"/>
    <property type="molecule type" value="Genomic_DNA"/>
</dbReference>
<evidence type="ECO:0000256" key="4">
    <source>
        <dbReference type="ARBA" id="ARBA00037981"/>
    </source>
</evidence>
<dbReference type="RefSeq" id="WP_109718788.1">
    <property type="nucleotide sequence ID" value="NZ_QEQK01000002.1"/>
</dbReference>
<dbReference type="Pfam" id="PF02525">
    <property type="entry name" value="Flavodoxin_2"/>
    <property type="match status" value="1"/>
</dbReference>
<dbReference type="InterPro" id="IPR029039">
    <property type="entry name" value="Flavoprotein-like_sf"/>
</dbReference>
<name>A0A363UP99_9GAMM</name>
<dbReference type="Gene3D" id="3.40.50.360">
    <property type="match status" value="1"/>
</dbReference>
<feature type="domain" description="Flavodoxin-like fold" evidence="5">
    <location>
        <begin position="2"/>
        <end position="193"/>
    </location>
</feature>
<keyword evidence="3" id="KW-0274">FAD</keyword>
<comment type="cofactor">
    <cofactor evidence="1">
        <name>FAD</name>
        <dbReference type="ChEBI" id="CHEBI:57692"/>
    </cofactor>
</comment>
<comment type="similarity">
    <text evidence="4">Belongs to the oxidoreductase MdaB family.</text>
</comment>
<gene>
    <name evidence="6" type="ORF">DEH80_01905</name>
</gene>
<dbReference type="InterPro" id="IPR003680">
    <property type="entry name" value="Flavodoxin_fold"/>
</dbReference>
<dbReference type="Proteomes" id="UP000251800">
    <property type="component" value="Unassembled WGS sequence"/>
</dbReference>
<evidence type="ECO:0000259" key="5">
    <source>
        <dbReference type="Pfam" id="PF02525"/>
    </source>
</evidence>
<dbReference type="PANTHER" id="PTHR46305">
    <property type="match status" value="1"/>
</dbReference>
<dbReference type="PANTHER" id="PTHR46305:SF3">
    <property type="entry name" value="NADPH:QUINONE OXIDOREDUCTASE MDAB"/>
    <property type="match status" value="1"/>
</dbReference>
<evidence type="ECO:0000256" key="2">
    <source>
        <dbReference type="ARBA" id="ARBA00022630"/>
    </source>
</evidence>
<evidence type="ECO:0000256" key="1">
    <source>
        <dbReference type="ARBA" id="ARBA00001974"/>
    </source>
</evidence>
<dbReference type="OrthoDB" id="9798454at2"/>
<evidence type="ECO:0000313" key="7">
    <source>
        <dbReference type="Proteomes" id="UP000251800"/>
    </source>
</evidence>
<dbReference type="InterPro" id="IPR052397">
    <property type="entry name" value="NADPH-QR_MdaB"/>
</dbReference>
<dbReference type="SUPFAM" id="SSF52218">
    <property type="entry name" value="Flavoproteins"/>
    <property type="match status" value="1"/>
</dbReference>
<evidence type="ECO:0000256" key="3">
    <source>
        <dbReference type="ARBA" id="ARBA00022827"/>
    </source>
</evidence>